<dbReference type="PANTHER" id="PTHR43481:SF4">
    <property type="entry name" value="GLYCEROL-1-PHOSPHATE PHOSPHOHYDROLASE 1-RELATED"/>
    <property type="match status" value="1"/>
</dbReference>
<evidence type="ECO:0000256" key="2">
    <source>
        <dbReference type="ARBA" id="ARBA00022723"/>
    </source>
</evidence>
<dbReference type="SFLD" id="SFLDG01129">
    <property type="entry name" value="C1.5:_HAD__Beta-PGM__Phosphata"/>
    <property type="match status" value="1"/>
</dbReference>
<keyword evidence="3 4" id="KW-0378">Hydrolase</keyword>
<keyword evidence="2" id="KW-0479">Metal-binding</keyword>
<evidence type="ECO:0000313" key="4">
    <source>
        <dbReference type="EMBL" id="EFG10041.1"/>
    </source>
</evidence>
<accession>B5GRK2</accession>
<dbReference type="InterPro" id="IPR023198">
    <property type="entry name" value="PGP-like_dom2"/>
</dbReference>
<dbReference type="NCBIfam" id="TIGR01509">
    <property type="entry name" value="HAD-SF-IA-v3"/>
    <property type="match status" value="1"/>
</dbReference>
<evidence type="ECO:0000256" key="1">
    <source>
        <dbReference type="ARBA" id="ARBA00006171"/>
    </source>
</evidence>
<protein>
    <submittedName>
        <fullName evidence="4">CbbY/CbbZ/GpH/YieH family hydrolase</fullName>
    </submittedName>
</protein>
<comment type="similarity">
    <text evidence="1">Belongs to the HAD-like hydrolase superfamily. CbbY/CbbZ/Gph/YieH family.</text>
</comment>
<reference evidence="4 5" key="1">
    <citation type="journal article" date="2010" name="Genome Biol. Evol.">
        <title>The sequence of a 1.8-mb bacterial linear plasmid reveals a rich evolutionary reservoir of secondary metabolic pathways.</title>
        <authorList>
            <person name="Medema M.H."/>
            <person name="Trefzer A."/>
            <person name="Kovalchuk A."/>
            <person name="van den Berg M."/>
            <person name="Mueller U."/>
            <person name="Heijne W."/>
            <person name="Wu L."/>
            <person name="Alam M.T."/>
            <person name="Ronning C.M."/>
            <person name="Nierman W.C."/>
            <person name="Bovenberg R.A.L."/>
            <person name="Breitling R."/>
            <person name="Takano E."/>
        </authorList>
    </citation>
    <scope>NUCLEOTIDE SEQUENCE [LARGE SCALE GENOMIC DNA]</scope>
    <source>
        <strain evidence="5">ATCC 27064 / DSM 738 / JCM 4710 / NBRC 13307 / NCIMB 12785 / NRRL 3585 / VKM Ac-602</strain>
    </source>
</reference>
<dbReference type="InterPro" id="IPR036412">
    <property type="entry name" value="HAD-like_sf"/>
</dbReference>
<dbReference type="InterPro" id="IPR023214">
    <property type="entry name" value="HAD_sf"/>
</dbReference>
<dbReference type="OrthoDB" id="9793014at2"/>
<name>B5GRK2_STRCL</name>
<dbReference type="SUPFAM" id="SSF56784">
    <property type="entry name" value="HAD-like"/>
    <property type="match status" value="1"/>
</dbReference>
<evidence type="ECO:0000313" key="5">
    <source>
        <dbReference type="Proteomes" id="UP000002357"/>
    </source>
</evidence>
<dbReference type="STRING" id="1901.BB341_04115"/>
<keyword evidence="5" id="KW-1185">Reference proteome</keyword>
<dbReference type="GO" id="GO:0050308">
    <property type="term" value="F:sugar-phosphatase activity"/>
    <property type="evidence" value="ECO:0007669"/>
    <property type="project" value="TreeGrafter"/>
</dbReference>
<dbReference type="SFLD" id="SFLDS00003">
    <property type="entry name" value="Haloacid_Dehalogenase"/>
    <property type="match status" value="1"/>
</dbReference>
<dbReference type="eggNOG" id="COG0637">
    <property type="taxonomic scope" value="Bacteria"/>
</dbReference>
<dbReference type="Gene3D" id="1.10.150.240">
    <property type="entry name" value="Putative phosphatase, domain 2"/>
    <property type="match status" value="1"/>
</dbReference>
<dbReference type="InterPro" id="IPR051806">
    <property type="entry name" value="HAD-like_SPP"/>
</dbReference>
<evidence type="ECO:0000256" key="3">
    <source>
        <dbReference type="ARBA" id="ARBA00022801"/>
    </source>
</evidence>
<dbReference type="Pfam" id="PF13419">
    <property type="entry name" value="HAD_2"/>
    <property type="match status" value="1"/>
</dbReference>
<organism evidence="4 5">
    <name type="scientific">Streptomyces clavuligerus</name>
    <dbReference type="NCBI Taxonomy" id="1901"/>
    <lineage>
        <taxon>Bacteria</taxon>
        <taxon>Bacillati</taxon>
        <taxon>Actinomycetota</taxon>
        <taxon>Actinomycetes</taxon>
        <taxon>Kitasatosporales</taxon>
        <taxon>Streptomycetaceae</taxon>
        <taxon>Streptomyces</taxon>
    </lineage>
</organism>
<dbReference type="InterPro" id="IPR006439">
    <property type="entry name" value="HAD-SF_hydro_IA"/>
</dbReference>
<gene>
    <name evidence="4" type="ORF">SCLAV_4968</name>
</gene>
<proteinExistence type="inferred from homology"/>
<dbReference type="AlphaFoldDB" id="B5GRK2"/>
<dbReference type="SFLD" id="SFLDG01135">
    <property type="entry name" value="C1.5.6:_HAD__Beta-PGM__Phospha"/>
    <property type="match status" value="1"/>
</dbReference>
<dbReference type="Gene3D" id="3.40.50.1000">
    <property type="entry name" value="HAD superfamily/HAD-like"/>
    <property type="match status" value="1"/>
</dbReference>
<dbReference type="Proteomes" id="UP000002357">
    <property type="component" value="Chromosome"/>
</dbReference>
<dbReference type="PRINTS" id="PR00413">
    <property type="entry name" value="HADHALOGNASE"/>
</dbReference>
<dbReference type="EMBL" id="CM000913">
    <property type="protein sequence ID" value="EFG10041.1"/>
    <property type="molecule type" value="Genomic_DNA"/>
</dbReference>
<dbReference type="RefSeq" id="WP_003954427.1">
    <property type="nucleotide sequence ID" value="NZ_CM000913.1"/>
</dbReference>
<dbReference type="GeneID" id="93728598"/>
<dbReference type="GO" id="GO:0046872">
    <property type="term" value="F:metal ion binding"/>
    <property type="evidence" value="ECO:0007669"/>
    <property type="project" value="UniProtKB-KW"/>
</dbReference>
<dbReference type="KEGG" id="sclf:BB341_04115"/>
<dbReference type="InterPro" id="IPR041492">
    <property type="entry name" value="HAD_2"/>
</dbReference>
<dbReference type="FunFam" id="3.40.50.1000:FF:000036">
    <property type="entry name" value="HAD family hydrolase"/>
    <property type="match status" value="1"/>
</dbReference>
<dbReference type="PANTHER" id="PTHR43481">
    <property type="entry name" value="FRUCTOSE-1-PHOSPHATE PHOSPHATASE"/>
    <property type="match status" value="1"/>
</dbReference>
<sequence>MDPAAQAAAVVFDHDGTLVDTVGPDFDACAAFCAEFGLPLSQRLWADEICGHPDGLGRLFGTLRSSGRTHEDDTALRKRLEAQWRRAFAPGRVHLLPGVTELLDTLLSHGVRLAVASAADRHWVLRWLRHFEIADRFETVVSGDDVPHRKPHPAVYLEAAARLGVPAGRCVAVEDSRIGVEAARAAGMTVVAVPTAATRHSDYSGAHHVLPGGLPTLGWPLPATG</sequence>